<reference evidence="3" key="1">
    <citation type="journal article" date="2019" name="Int. J. Syst. Evol. Microbiol.">
        <title>The Global Catalogue of Microorganisms (GCM) 10K type strain sequencing project: providing services to taxonomists for standard genome sequencing and annotation.</title>
        <authorList>
            <consortium name="The Broad Institute Genomics Platform"/>
            <consortium name="The Broad Institute Genome Sequencing Center for Infectious Disease"/>
            <person name="Wu L."/>
            <person name="Ma J."/>
        </authorList>
    </citation>
    <scope>NUCLEOTIDE SEQUENCE [LARGE SCALE GENOMIC DNA]</scope>
    <source>
        <strain evidence="3">JCM 19134</strain>
    </source>
</reference>
<sequence>MQFKLAGYALCDVCLILNVFEFYFEGIYIYFNYEYYIVVNLIFLVSYKTTIFMRIWSVFGNYS</sequence>
<gene>
    <name evidence="2" type="ORF">GCM10025791_37730</name>
</gene>
<dbReference type="EMBL" id="BAABLX010000029">
    <property type="protein sequence ID" value="GAA4953232.1"/>
    <property type="molecule type" value="Genomic_DNA"/>
</dbReference>
<accession>A0AAV3U799</accession>
<keyword evidence="1" id="KW-1133">Transmembrane helix</keyword>
<comment type="caution">
    <text evidence="2">The sequence shown here is derived from an EMBL/GenBank/DDBJ whole genome shotgun (WGS) entry which is preliminary data.</text>
</comment>
<organism evidence="2 3">
    <name type="scientific">Halioxenophilus aromaticivorans</name>
    <dbReference type="NCBI Taxonomy" id="1306992"/>
    <lineage>
        <taxon>Bacteria</taxon>
        <taxon>Pseudomonadati</taxon>
        <taxon>Pseudomonadota</taxon>
        <taxon>Gammaproteobacteria</taxon>
        <taxon>Alteromonadales</taxon>
        <taxon>Alteromonadaceae</taxon>
        <taxon>Halioxenophilus</taxon>
    </lineage>
</organism>
<evidence type="ECO:0000313" key="3">
    <source>
        <dbReference type="Proteomes" id="UP001409585"/>
    </source>
</evidence>
<keyword evidence="3" id="KW-1185">Reference proteome</keyword>
<name>A0AAV3U799_9ALTE</name>
<keyword evidence="1" id="KW-0472">Membrane</keyword>
<proteinExistence type="predicted"/>
<dbReference type="Proteomes" id="UP001409585">
    <property type="component" value="Unassembled WGS sequence"/>
</dbReference>
<keyword evidence="1" id="KW-0812">Transmembrane</keyword>
<evidence type="ECO:0000313" key="2">
    <source>
        <dbReference type="EMBL" id="GAA4953232.1"/>
    </source>
</evidence>
<feature type="transmembrane region" description="Helical" evidence="1">
    <location>
        <begin position="36"/>
        <end position="56"/>
    </location>
</feature>
<feature type="transmembrane region" description="Helical" evidence="1">
    <location>
        <begin position="6"/>
        <end position="24"/>
    </location>
</feature>
<dbReference type="AlphaFoldDB" id="A0AAV3U799"/>
<evidence type="ECO:0000256" key="1">
    <source>
        <dbReference type="SAM" id="Phobius"/>
    </source>
</evidence>
<protein>
    <submittedName>
        <fullName evidence="2">Uncharacterized protein</fullName>
    </submittedName>
</protein>